<reference evidence="2" key="2">
    <citation type="submission" date="2017-05" db="EMBL/GenBank/DDBJ databases">
        <authorList>
            <consortium name="The Broad Institute Genomics Platform"/>
            <consortium name="The Broad Institute Genomic Center for Infectious Diseases"/>
            <person name="Earl A."/>
            <person name="Manson A."/>
            <person name="Schwartman J."/>
            <person name="Gilmore M."/>
            <person name="Abouelleil A."/>
            <person name="Cao P."/>
            <person name="Chapman S."/>
            <person name="Cusick C."/>
            <person name="Shea T."/>
            <person name="Young S."/>
            <person name="Neafsey D."/>
            <person name="Nusbaum C."/>
            <person name="Birren B."/>
        </authorList>
    </citation>
    <scope>NUCLEOTIDE SEQUENCE</scope>
    <source>
        <strain evidence="2">9E7_DIV0242</strain>
    </source>
</reference>
<reference evidence="2" key="3">
    <citation type="submission" date="2024-03" db="EMBL/GenBank/DDBJ databases">
        <title>The Genome Sequence of Enterococcus sp. DIV0242b.</title>
        <authorList>
            <consortium name="The Broad Institute Genomics Platform"/>
            <consortium name="The Broad Institute Microbial Omics Core"/>
            <consortium name="The Broad Institute Genomic Center for Infectious Diseases"/>
            <person name="Earl A."/>
            <person name="Manson A."/>
            <person name="Gilmore M."/>
            <person name="Schwartman J."/>
            <person name="Shea T."/>
            <person name="Abouelleil A."/>
            <person name="Cao P."/>
            <person name="Chapman S."/>
            <person name="Cusick C."/>
            <person name="Young S."/>
            <person name="Neafsey D."/>
            <person name="Nusbaum C."/>
            <person name="Birren B."/>
        </authorList>
    </citation>
    <scope>NUCLEOTIDE SEQUENCE</scope>
    <source>
        <strain evidence="2">9E7_DIV0242</strain>
    </source>
</reference>
<dbReference type="AlphaFoldDB" id="A0A242K687"/>
<dbReference type="Proteomes" id="UP000195141">
    <property type="component" value="Chromosome"/>
</dbReference>
<organism evidence="1">
    <name type="scientific">Candidatus Enterococcus clewellii</name>
    <dbReference type="NCBI Taxonomy" id="1834193"/>
    <lineage>
        <taxon>Bacteria</taxon>
        <taxon>Bacillati</taxon>
        <taxon>Bacillota</taxon>
        <taxon>Bacilli</taxon>
        <taxon>Lactobacillales</taxon>
        <taxon>Enterococcaceae</taxon>
        <taxon>Enterococcus</taxon>
    </lineage>
</organism>
<evidence type="ECO:0000313" key="3">
    <source>
        <dbReference type="Proteomes" id="UP000195141"/>
    </source>
</evidence>
<dbReference type="EMBL" id="CP147247">
    <property type="protein sequence ID" value="WYJ92051.1"/>
    <property type="molecule type" value="Genomic_DNA"/>
</dbReference>
<evidence type="ECO:0000313" key="2">
    <source>
        <dbReference type="EMBL" id="WYJ92051.1"/>
    </source>
</evidence>
<gene>
    <name evidence="1" type="ORF">A5888_001950</name>
    <name evidence="2" type="ORF">A5888_003824</name>
</gene>
<keyword evidence="3" id="KW-1185">Reference proteome</keyword>
<dbReference type="EMBL" id="NGMM01000003">
    <property type="protein sequence ID" value="OTP15736.1"/>
    <property type="molecule type" value="Genomic_DNA"/>
</dbReference>
<evidence type="ECO:0000313" key="1">
    <source>
        <dbReference type="EMBL" id="OTP15736.1"/>
    </source>
</evidence>
<dbReference type="RefSeq" id="WP_086349029.1">
    <property type="nucleotide sequence ID" value="NZ_CP147247.1"/>
</dbReference>
<proteinExistence type="predicted"/>
<sequence length="444" mass="52772">MKKTGKIYMMSQLNTRLMEESIELLKDWLSLVRIITEPTFYKIDDGETLPFDILTTKAVIESLTDKDTLWMKVYASDGEFQVHISSRSIVERNIIDSSTFFKYQKMIENYNDVRMEVSGVYGYIRSLDEYLYHNVEKIDKRDFDTMEELERLPKRYNNNQEVIVDCNQFSGYDIFFRGLCLTSCWKMYYSSLYFQVIPRQIFLEVQQVQTIEELKNDMVKVSLFLDPLNWEADANKHFQEFFRAQMGYDQLAWNNGVGILRPPLIEFAFIEEMVQTVQYQNEQFQPIEKKKATYFVTRSSDYIRQEYSENRTKGILNVQAYFPWIDHQGKKMMNYRVINPQLAIDAGLAAYEFYIRQYLEIHVVDEKYDTYLAVLRFYLPKAALAELPLEELQDKLWDINISNLTIQEAVVYFDLRKDSSHLRVAFVNADHLEMKDLEKLDEAE</sequence>
<reference evidence="1" key="1">
    <citation type="submission" date="2017-05" db="EMBL/GenBank/DDBJ databases">
        <title>The Genome Sequence of Enterococcus sp. 9E7_DIV0242.</title>
        <authorList>
            <consortium name="The Broad Institute Genomics Platform"/>
            <consortium name="The Broad Institute Genomic Center for Infectious Diseases"/>
            <person name="Earl A."/>
            <person name="Manson A."/>
            <person name="Schwartman J."/>
            <person name="Gilmore M."/>
            <person name="Abouelleil A."/>
            <person name="Cao P."/>
            <person name="Chapman S."/>
            <person name="Cusick C."/>
            <person name="Shea T."/>
            <person name="Young S."/>
            <person name="Neafsey D."/>
            <person name="Nusbaum C."/>
            <person name="Birren B."/>
        </authorList>
    </citation>
    <scope>NUCLEOTIDE SEQUENCE [LARGE SCALE GENOMIC DNA]</scope>
    <source>
        <strain evidence="1">9E7_DIV0242</strain>
    </source>
</reference>
<protein>
    <submittedName>
        <fullName evidence="1">Uncharacterized protein</fullName>
    </submittedName>
</protein>
<dbReference type="OrthoDB" id="2188649at2"/>
<name>A0A242K687_9ENTE</name>
<accession>A0A242K687</accession>